<dbReference type="OrthoDB" id="2595381at2759"/>
<comment type="caution">
    <text evidence="2">The sequence shown here is derived from an EMBL/GenBank/DDBJ whole genome shotgun (WGS) entry which is preliminary data.</text>
</comment>
<reference evidence="2" key="1">
    <citation type="submission" date="2020-04" db="EMBL/GenBank/DDBJ databases">
        <title>Analysis of mating type loci in Filobasidium floriforme.</title>
        <authorList>
            <person name="Nowrousian M."/>
        </authorList>
    </citation>
    <scope>NUCLEOTIDE SEQUENCE</scope>
    <source>
        <strain evidence="2">CBS 6242</strain>
    </source>
</reference>
<dbReference type="EMBL" id="JABELV010000115">
    <property type="protein sequence ID" value="KAG7530544.1"/>
    <property type="molecule type" value="Genomic_DNA"/>
</dbReference>
<evidence type="ECO:0000256" key="1">
    <source>
        <dbReference type="SAM" id="MobiDB-lite"/>
    </source>
</evidence>
<feature type="region of interest" description="Disordered" evidence="1">
    <location>
        <begin position="192"/>
        <end position="285"/>
    </location>
</feature>
<feature type="compositionally biased region" description="Basic and acidic residues" evidence="1">
    <location>
        <begin position="19"/>
        <end position="63"/>
    </location>
</feature>
<accession>A0A8K0JI85</accession>
<feature type="region of interest" description="Disordered" evidence="1">
    <location>
        <begin position="391"/>
        <end position="451"/>
    </location>
</feature>
<keyword evidence="3" id="KW-1185">Reference proteome</keyword>
<evidence type="ECO:0000313" key="3">
    <source>
        <dbReference type="Proteomes" id="UP000812966"/>
    </source>
</evidence>
<evidence type="ECO:0000313" key="2">
    <source>
        <dbReference type="EMBL" id="KAG7530544.1"/>
    </source>
</evidence>
<feature type="region of interest" description="Disordered" evidence="1">
    <location>
        <begin position="1"/>
        <end position="63"/>
    </location>
</feature>
<proteinExistence type="predicted"/>
<feature type="compositionally biased region" description="Basic and acidic residues" evidence="1">
    <location>
        <begin position="416"/>
        <end position="443"/>
    </location>
</feature>
<sequence length="451" mass="48937">MPIAVPEKIEPMTPIKTLSAEKKEGTGVEGPAEVKVEMNKADGIKVDEVDLKDDKKDGADKPPVPDKAFEDLFHPSNVPKPQQVPITRRRPEAIQFDSLGEVVQRYEAHLLIPIKSYPLINWRTALLGTGEGLQPITWIERETGAAVLIRTMKRSIHRKPAPFGLAGLSGAMSDNSPELKRLEDALLAVQNKIEPPKQPLGTNAPPSPDASNMPLPPTPKPDENPNGRLLPNAPDMRLKVTAGNSGPVTPPTKSPTMGKGEKADAEKSTHMMPLGQNISPPQNRAGLGAVAEAPEAEEVKAMEVDGKNKGDTVVAAAAVDAEAPPSVPLPGFKSDLLNEPPKRTGAVGEEIGLHCWVIGILPEEVDMAVEKLQALFDEKIRMFEEWARENEFDPAWFDEESDSEDDDEDEDDQEDNEKKGEGKKEIKETEAKPNADVEMKEPTPEVAAVGA</sequence>
<gene>
    <name evidence="2" type="ORF">FFLO_04970</name>
</gene>
<protein>
    <submittedName>
        <fullName evidence="2">Uncharacterized protein</fullName>
    </submittedName>
</protein>
<dbReference type="AlphaFoldDB" id="A0A8K0JI85"/>
<name>A0A8K0JI85_9TREE</name>
<feature type="compositionally biased region" description="Acidic residues" evidence="1">
    <location>
        <begin position="396"/>
        <end position="415"/>
    </location>
</feature>
<feature type="compositionally biased region" description="Basic and acidic residues" evidence="1">
    <location>
        <begin position="259"/>
        <end position="269"/>
    </location>
</feature>
<organism evidence="2 3">
    <name type="scientific">Filobasidium floriforme</name>
    <dbReference type="NCBI Taxonomy" id="5210"/>
    <lineage>
        <taxon>Eukaryota</taxon>
        <taxon>Fungi</taxon>
        <taxon>Dikarya</taxon>
        <taxon>Basidiomycota</taxon>
        <taxon>Agaricomycotina</taxon>
        <taxon>Tremellomycetes</taxon>
        <taxon>Filobasidiales</taxon>
        <taxon>Filobasidiaceae</taxon>
        <taxon>Filobasidium</taxon>
    </lineage>
</organism>
<dbReference type="Proteomes" id="UP000812966">
    <property type="component" value="Unassembled WGS sequence"/>
</dbReference>